<accession>A0A284VT57</accession>
<evidence type="ECO:0008006" key="3">
    <source>
        <dbReference type="Google" id="ProtNLM"/>
    </source>
</evidence>
<keyword evidence="2" id="KW-1185">Reference proteome</keyword>
<reference evidence="2" key="1">
    <citation type="submission" date="2017-06" db="EMBL/GenBank/DDBJ databases">
        <authorList>
            <person name="Cremers G."/>
        </authorList>
    </citation>
    <scope>NUCLEOTIDE SEQUENCE [LARGE SCALE GENOMIC DNA]</scope>
</reference>
<evidence type="ECO:0000313" key="1">
    <source>
        <dbReference type="EMBL" id="SNQ62452.1"/>
    </source>
</evidence>
<sequence length="54" mass="6362">MNKNNKAHLRYGICWSQSRHGITLSKKAKIYISKALILFWSRDNYYGISQSSKR</sequence>
<gene>
    <name evidence="1" type="ORF">MNV_740003</name>
</gene>
<proteinExistence type="predicted"/>
<dbReference type="Proteomes" id="UP000218615">
    <property type="component" value="Unassembled WGS sequence"/>
</dbReference>
<name>A0A284VT57_9EURY</name>
<protein>
    <recommendedName>
        <fullName evidence="3">Transposase</fullName>
    </recommendedName>
</protein>
<organism evidence="1 2">
    <name type="scientific">Candidatus Methanoperedens nitratireducens</name>
    <dbReference type="NCBI Taxonomy" id="1392998"/>
    <lineage>
        <taxon>Archaea</taxon>
        <taxon>Methanobacteriati</taxon>
        <taxon>Methanobacteriota</taxon>
        <taxon>Stenosarchaea group</taxon>
        <taxon>Methanomicrobia</taxon>
        <taxon>Methanosarcinales</taxon>
        <taxon>ANME-2 cluster</taxon>
        <taxon>Candidatus Methanoperedentaceae</taxon>
        <taxon>Candidatus Methanoperedens</taxon>
    </lineage>
</organism>
<dbReference type="EMBL" id="FZMP01000223">
    <property type="protein sequence ID" value="SNQ62452.1"/>
    <property type="molecule type" value="Genomic_DNA"/>
</dbReference>
<evidence type="ECO:0000313" key="2">
    <source>
        <dbReference type="Proteomes" id="UP000218615"/>
    </source>
</evidence>
<dbReference type="AlphaFoldDB" id="A0A284VT57"/>